<feature type="domain" description="Ketosynthase family 3 (KS3)" evidence="13">
    <location>
        <begin position="5740"/>
        <end position="6164"/>
    </location>
</feature>
<dbReference type="InterPro" id="IPR020807">
    <property type="entry name" value="PKS_DH"/>
</dbReference>
<dbReference type="InterPro" id="IPR049900">
    <property type="entry name" value="PKS_mFAS_DH"/>
</dbReference>
<dbReference type="InterPro" id="IPR016039">
    <property type="entry name" value="Thiolase-like"/>
</dbReference>
<feature type="domain" description="Carrier" evidence="12">
    <location>
        <begin position="2530"/>
        <end position="2604"/>
    </location>
</feature>
<keyword evidence="10" id="KW-0175">Coiled coil</keyword>
<evidence type="ECO:0000259" key="13">
    <source>
        <dbReference type="PROSITE" id="PS52004"/>
    </source>
</evidence>
<accession>A0A5A5T7G5</accession>
<feature type="domain" description="Carrier" evidence="12">
    <location>
        <begin position="3024"/>
        <end position="3097"/>
    </location>
</feature>
<evidence type="ECO:0000313" key="16">
    <source>
        <dbReference type="Proteomes" id="UP000322530"/>
    </source>
</evidence>
<dbReference type="Gene3D" id="1.10.1200.10">
    <property type="entry name" value="ACP-like"/>
    <property type="match status" value="9"/>
</dbReference>
<dbReference type="SUPFAM" id="SSF51412">
    <property type="entry name" value="Inosine monophosphate dehydrogenase (IMPDH)"/>
    <property type="match status" value="1"/>
</dbReference>
<dbReference type="CDD" id="cd08953">
    <property type="entry name" value="KR_2_SDR_x"/>
    <property type="match status" value="2"/>
</dbReference>
<dbReference type="Pfam" id="PF22621">
    <property type="entry name" value="CurL-like_PKS_C"/>
    <property type="match status" value="3"/>
</dbReference>
<feature type="region of interest" description="Disordered" evidence="11">
    <location>
        <begin position="5709"/>
        <end position="5734"/>
    </location>
</feature>
<dbReference type="Pfam" id="PF00109">
    <property type="entry name" value="ketoacyl-synt"/>
    <property type="match status" value="6"/>
</dbReference>
<feature type="region of interest" description="Disordered" evidence="11">
    <location>
        <begin position="6671"/>
        <end position="6692"/>
    </location>
</feature>
<evidence type="ECO:0000256" key="6">
    <source>
        <dbReference type="ARBA" id="ARBA00022679"/>
    </source>
</evidence>
<dbReference type="Pfam" id="PF21089">
    <property type="entry name" value="PKS_DH_N"/>
    <property type="match status" value="1"/>
</dbReference>
<feature type="compositionally biased region" description="Low complexity" evidence="11">
    <location>
        <begin position="6409"/>
        <end position="6424"/>
    </location>
</feature>
<dbReference type="GO" id="GO:0005886">
    <property type="term" value="C:plasma membrane"/>
    <property type="evidence" value="ECO:0007669"/>
    <property type="project" value="TreeGrafter"/>
</dbReference>
<organism evidence="15 16">
    <name type="scientific">Dictyobacter arantiisoli</name>
    <dbReference type="NCBI Taxonomy" id="2014874"/>
    <lineage>
        <taxon>Bacteria</taxon>
        <taxon>Bacillati</taxon>
        <taxon>Chloroflexota</taxon>
        <taxon>Ktedonobacteria</taxon>
        <taxon>Ktedonobacterales</taxon>
        <taxon>Dictyobacteraceae</taxon>
        <taxon>Dictyobacter</taxon>
    </lineage>
</organism>
<feature type="domain" description="Carrier" evidence="12">
    <location>
        <begin position="4293"/>
        <end position="4367"/>
    </location>
</feature>
<feature type="domain" description="Carrier" evidence="12">
    <location>
        <begin position="6543"/>
        <end position="6620"/>
    </location>
</feature>
<evidence type="ECO:0000256" key="1">
    <source>
        <dbReference type="ARBA" id="ARBA00004496"/>
    </source>
</evidence>
<dbReference type="Pfam" id="PF02801">
    <property type="entry name" value="Ketoacyl-synt_C"/>
    <property type="match status" value="6"/>
</dbReference>
<protein>
    <recommendedName>
        <fullName evidence="17">Polyketide synthase</fullName>
    </recommendedName>
</protein>
<dbReference type="SUPFAM" id="SSF51735">
    <property type="entry name" value="NAD(P)-binding Rossmann-fold domains"/>
    <property type="match status" value="3"/>
</dbReference>
<gene>
    <name evidence="15" type="ORF">KDI_07100</name>
</gene>
<feature type="region of interest" description="Disordered" evidence="11">
    <location>
        <begin position="192"/>
        <end position="215"/>
    </location>
</feature>
<dbReference type="PROSITE" id="PS52019">
    <property type="entry name" value="PKS_MFAS_DH"/>
    <property type="match status" value="1"/>
</dbReference>
<comment type="subcellular location">
    <subcellularLocation>
        <location evidence="1">Cytoplasm</location>
    </subcellularLocation>
</comment>
<evidence type="ECO:0008006" key="17">
    <source>
        <dbReference type="Google" id="ProtNLM"/>
    </source>
</evidence>
<evidence type="ECO:0000256" key="8">
    <source>
        <dbReference type="ARBA" id="ARBA00023268"/>
    </source>
</evidence>
<comment type="caution">
    <text evidence="15">The sequence shown here is derived from an EMBL/GenBank/DDBJ whole genome shotgun (WGS) entry which is preliminary data.</text>
</comment>
<dbReference type="SMART" id="SM00825">
    <property type="entry name" value="PKS_KS"/>
    <property type="match status" value="6"/>
</dbReference>
<feature type="region of interest" description="Disordered" evidence="11">
    <location>
        <begin position="5193"/>
        <end position="5250"/>
    </location>
</feature>
<dbReference type="InterPro" id="IPR013785">
    <property type="entry name" value="Aldolase_TIM"/>
</dbReference>
<dbReference type="SMART" id="SM00822">
    <property type="entry name" value="PKS_KR"/>
    <property type="match status" value="2"/>
</dbReference>
<dbReference type="PROSITE" id="PS52004">
    <property type="entry name" value="KS3_2"/>
    <property type="match status" value="6"/>
</dbReference>
<feature type="region of interest" description="C-terminal hotdog fold" evidence="9">
    <location>
        <begin position="7453"/>
        <end position="7607"/>
    </location>
</feature>
<feature type="active site" description="Proton acceptor; for dehydratase activity" evidence="9">
    <location>
        <position position="7341"/>
    </location>
</feature>
<evidence type="ECO:0000256" key="7">
    <source>
        <dbReference type="ARBA" id="ARBA00022737"/>
    </source>
</evidence>
<dbReference type="GO" id="GO:0031177">
    <property type="term" value="F:phosphopantetheine binding"/>
    <property type="evidence" value="ECO:0007669"/>
    <property type="project" value="InterPro"/>
</dbReference>
<feature type="coiled-coil region" evidence="10">
    <location>
        <begin position="3607"/>
        <end position="3665"/>
    </location>
</feature>
<dbReference type="Gene3D" id="3.40.47.10">
    <property type="match status" value="6"/>
</dbReference>
<dbReference type="InterPro" id="IPR006162">
    <property type="entry name" value="Ppantetheine_attach_site"/>
</dbReference>
<feature type="domain" description="Carrier" evidence="12">
    <location>
        <begin position="113"/>
        <end position="187"/>
    </location>
</feature>
<evidence type="ECO:0000259" key="12">
    <source>
        <dbReference type="PROSITE" id="PS50075"/>
    </source>
</evidence>
<feature type="compositionally biased region" description="Polar residues" evidence="11">
    <location>
        <begin position="6676"/>
        <end position="6692"/>
    </location>
</feature>
<dbReference type="InterPro" id="IPR049551">
    <property type="entry name" value="PKS_DH_C"/>
</dbReference>
<dbReference type="Pfam" id="PF21607">
    <property type="entry name" value="FabD_helical_ins"/>
    <property type="match status" value="1"/>
</dbReference>
<feature type="compositionally biased region" description="Polar residues" evidence="11">
    <location>
        <begin position="5224"/>
        <end position="5250"/>
    </location>
</feature>
<comment type="pathway">
    <text evidence="2">Antibiotic biosynthesis.</text>
</comment>
<dbReference type="PANTHER" id="PTHR43775:SF37">
    <property type="entry name" value="SI:DKEY-61P9.11"/>
    <property type="match status" value="1"/>
</dbReference>
<feature type="region of interest" description="Disordered" evidence="11">
    <location>
        <begin position="6340"/>
        <end position="6437"/>
    </location>
</feature>
<keyword evidence="8" id="KW-0511">Multifunctional enzyme</keyword>
<feature type="domain" description="Ketosynthase family 3 (KS3)" evidence="13">
    <location>
        <begin position="217"/>
        <end position="640"/>
    </location>
</feature>
<dbReference type="Gene3D" id="1.10.1240.100">
    <property type="match status" value="6"/>
</dbReference>
<feature type="domain" description="Carrier" evidence="12">
    <location>
        <begin position="8"/>
        <end position="85"/>
    </location>
</feature>
<dbReference type="SUPFAM" id="SSF53335">
    <property type="entry name" value="S-adenosyl-L-methionine-dependent methyltransferases"/>
    <property type="match status" value="2"/>
</dbReference>
<keyword evidence="6" id="KW-0808">Transferase</keyword>
<dbReference type="GO" id="GO:0071770">
    <property type="term" value="P:DIM/DIP cell wall layer assembly"/>
    <property type="evidence" value="ECO:0007669"/>
    <property type="project" value="TreeGrafter"/>
</dbReference>
<feature type="domain" description="Carrier" evidence="12">
    <location>
        <begin position="1260"/>
        <end position="1338"/>
    </location>
</feature>
<dbReference type="InterPro" id="IPR018201">
    <property type="entry name" value="Ketoacyl_synth_AS"/>
</dbReference>
<feature type="domain" description="PKS/mFAS DH" evidence="14">
    <location>
        <begin position="7312"/>
        <end position="7607"/>
    </location>
</feature>
<dbReference type="FunFam" id="3.40.47.10:FF:000019">
    <property type="entry name" value="Polyketide synthase type I"/>
    <property type="match status" value="5"/>
</dbReference>
<dbReference type="NCBIfam" id="TIGR02814">
    <property type="entry name" value="pfaD_fam"/>
    <property type="match status" value="1"/>
</dbReference>
<dbReference type="Gene3D" id="3.10.129.110">
    <property type="entry name" value="Polyketide synthase dehydratase"/>
    <property type="match status" value="1"/>
</dbReference>
<feature type="domain" description="Ketosynthase family 3 (KS3)" evidence="13">
    <location>
        <begin position="6696"/>
        <end position="7119"/>
    </location>
</feature>
<feature type="domain" description="Ketosynthase family 3 (KS3)" evidence="13">
    <location>
        <begin position="4413"/>
        <end position="4820"/>
    </location>
</feature>
<dbReference type="InterPro" id="IPR042104">
    <property type="entry name" value="PKS_dehydratase_sf"/>
</dbReference>
<feature type="compositionally biased region" description="Polar residues" evidence="11">
    <location>
        <begin position="5723"/>
        <end position="5734"/>
    </location>
</feature>
<dbReference type="SMART" id="SM00826">
    <property type="entry name" value="PKS_DH"/>
    <property type="match status" value="1"/>
</dbReference>
<evidence type="ECO:0000256" key="11">
    <source>
        <dbReference type="SAM" id="MobiDB-lite"/>
    </source>
</evidence>
<dbReference type="GO" id="GO:0006633">
    <property type="term" value="P:fatty acid biosynthetic process"/>
    <property type="evidence" value="ECO:0007669"/>
    <property type="project" value="InterPro"/>
</dbReference>
<dbReference type="Gene3D" id="3.40.50.150">
    <property type="entry name" value="Vaccinia Virus protein VP39"/>
    <property type="match status" value="2"/>
</dbReference>
<evidence type="ECO:0000256" key="10">
    <source>
        <dbReference type="SAM" id="Coils"/>
    </source>
</evidence>
<reference evidence="15 16" key="1">
    <citation type="submission" date="2019-01" db="EMBL/GenBank/DDBJ databases">
        <title>Draft genome sequence of Dictyobacter sp. Uno17.</title>
        <authorList>
            <person name="Wang C.M."/>
            <person name="Zheng Y."/>
            <person name="Sakai Y."/>
            <person name="Abe K."/>
            <person name="Yokota A."/>
            <person name="Yabe S."/>
        </authorList>
    </citation>
    <scope>NUCLEOTIDE SEQUENCE [LARGE SCALE GENOMIC DNA]</scope>
    <source>
        <strain evidence="15 16">Uno17</strain>
    </source>
</reference>
<dbReference type="PROSITE" id="PS50075">
    <property type="entry name" value="CARRIER"/>
    <property type="match status" value="9"/>
</dbReference>
<feature type="region of interest" description="N-terminal hotdog fold" evidence="9">
    <location>
        <begin position="7312"/>
        <end position="7438"/>
    </location>
</feature>
<dbReference type="Pfam" id="PF08659">
    <property type="entry name" value="KR"/>
    <property type="match status" value="2"/>
</dbReference>
<dbReference type="InterPro" id="IPR029063">
    <property type="entry name" value="SAM-dependent_MTases_sf"/>
</dbReference>
<dbReference type="Gene3D" id="3.40.50.720">
    <property type="entry name" value="NAD(P)-binding Rossmann-like Domain"/>
    <property type="match status" value="2"/>
</dbReference>
<keyword evidence="4" id="KW-0963">Cytoplasm</keyword>
<evidence type="ECO:0000256" key="9">
    <source>
        <dbReference type="PROSITE-ProRule" id="PRU01363"/>
    </source>
</evidence>
<dbReference type="Pfam" id="PF14765">
    <property type="entry name" value="PS-DH"/>
    <property type="match status" value="1"/>
</dbReference>
<keyword evidence="5" id="KW-0597">Phosphoprotein</keyword>
<dbReference type="CDD" id="cd02440">
    <property type="entry name" value="AdoMet_MTases"/>
    <property type="match status" value="2"/>
</dbReference>
<sequence>MKKANSRVHFEQVLQTLQTATASVLQVPEASLSTQISIIDQGMSSLLAVEFIEILNQRLGTQLGVEVIFDYPDLEHLAAHVASQLPEISRTKAVSHENKRKGKRSRQDKGSQVTIEVRVKEIIAELLQVSADTLDVEKNFVDLGMSSLLAVDMVEAINQHLGLHLEVEVIFEYQSIATIVDHIRPLIESDVPGTPQDIISTPDIDSASPDPASEQRSGDIAIIGISGQFAGSTTLEEFWEHLQAGDNCIREINREDWQEQRYYDPHPDKKNASISKWGGLLDAIDKFDAAFFHISPAEAERMDPQQRLFLQEAFKAIEDGGYSQEQLSGQKIGVFVGGRNSEYKSKRLDDDPTAQTFLGNEMSILASRLSYFFNWHGPSYTIDTACSSSLVAIHLACESIRRHESSMALAGGVFLMPTPEFLVLSSKAGMLSPDGTCNTFDNSANGMVLGEGVGTLLLKRLEEAIHDGDVIHGVIKGSAINQSGKTNGITAPSVSSQKELLIEAYTNAAISPASISYVEAHGTGTKLGDSIEVKALNETFHLYTDQSAFCILGSHKPNFGHATLVAGCAGVFKVLLAMRHKQIPPTISIKKVNEYINMDGSPFIFNRETLAWQRHDGQPLRAGVSSFGSNGTNCHLIIEEAPQQDDRYSSSPLPAYLFPFSAQTPAALRQKISMMAHWLEKTTTPPSPQNVAYTLLVGRSHFPHRSAFIASNLAELQQAIATFLQTGSTQAYFDSADQAMMPTINADLPLSGEQLINELANGIQLPAHTYQEKLTALASYYLKGYNLPWKNLYQYVNCTRISLPSYPFSGERYWIKENTKAHTEQEYIEPIKTSLLPSVILELQSQKGQPPTQDLTPEGGLQVRGMNKILAKFLWASLYTGTIFTESAQTEAELQARASLSFPYNHWFAESLRFLCREQYLTYDGQKYAINTHARFNETLLWQEWNDQKKYWQANPATAAQTNLVEAMLRALPAILAGKQRATDSMFPSSSMQLVEGIYKNNPVADYFNTTLAETLLTYVQLRLRQDPNAHIRILEIGAGTGGNSEVIFQRLKPYHTAIQEYCYTDISQSFLLYAKKMYGPANPYLNYRLFDVETPITRQGFTPQTYDIVVAVNVLHATRQIDQTLRNVKALLKPNGLLLLNEINQNSLFLHLTFGLLEGWWRFTDGEVRIQGCPALTPQNWQTALQAEGFRATFFPAQAAHESGQQIIVAESDGVLLAQELANIDHKTSQQHEKKSQLVNTAQSSFTQSQILASTLTDQKIEEYVRGIIVDHLASTLEIAITTIDTDIPLREMQVDSILGVTLVQNINQSLALTLETTILFDYRSVNELTAYIMSHHKDRVISTFTASQSQPPLTTSATPATPLDTHSTPIRFVPEPAFTPTDDTTSTSALNREPIAIIGMSGRFGGCDTVDDLWDKLAQGANLVEKVTRWDLSRYYSDQTDYCNSGSFINGIDQFDPLFFNISGLEATYMDPQQRLFLEEAWKALEDAGYAASAQGRLCGVYVGCEKGDYQHLLPQDAPAQAFWGNLGSLIPARIAYYLDLQGPAIAVDSACSSSLVAIHLACQSLWTRETEMALAGGVFIHSTSAFYLAANRADMLSSTGHCYTFDERADGMVPGEAVGVVILKRLSAALADGDHIYATIRGSGINQDGASNGITAPSLKSQERLERYVYDTFQIDPAEIQMVEAHGTGTRLGDPIEYQAISRAFRAYTSKQAYCAIGSIKTNLGHTQIAAGITGLIKLLLSLKHRQMPPSLHFQSGNRAIQFEDSPFYVNTHLRDWETRSGTPRRAALSSFGASGTNAHMVIEEAPASERYHREKPGYLIVLSARSSEQLQQQAAQLIAFCRREPESDCGNISYTLLLGRKHFKHRLACVVSTVSELITLLTDWLEKGKTSQQLLVSEVREGERREQLSLKRYGNECIQRCREDILANSYLEQLAVVADLYVQAYTLDFDQLFTSDQYPDHYTRMALPTYPFARESYWVPEKTDISSTAYISPPPVYAEHPEYPANKMEDRNIIGEHTIGMPSFPPLQGTLTLAPVWTPASFQPGPRWPTPTEHVVLLGDHEQLHTTLERYYTHVQHLKLASDASQASIAHALTSFGAIDHIFWLAPTSQPQPLTEEAIITDQKQGVLQIFRLIKALLEAGYSSKTLSWTIITRQSQAISNHEALNPIHASIHGLIGALAKEYAHWQIRLLDLPAEGEWPVNEIFSLPADPQGNTWVWRNQEWYRQLLLPEQHVQPTQSPYRTGGVYVVIGGAGGIGEVWSEHMLRTYQAQIIWIGRRPLNQHIQNKIDRLAASGPTPLYISADASNLQSLQQAYSRIKQRYPHIHGIIHSAIVLLDQSLARMSEERFLATLSAKVDISVRMAQVFQQERLDFVLFFSSINSFMRQAGQSNYAAGSTFEDAFAHQLAKDWSCNVRVINWGYWGEVGVVASQAYQERMAATGLDSIDTPEAIASLDNLLTGPLRQLALVKTTRPAALENVSQTEFLIHYGVNPVSLLDYLQHTVREDYTVPLAFMTTHQPEIDDLTSYVSILLQEIASQVLQVPVEEVDADLDLHEYGWDQFKLNTWLDLLNQKYELSLTPDLLLEYATLRKIAAYLIQTDAARWNKEVPTTSTNPLKHTMSTASSMDILLYKLLWAQLLALGWFTQQPTVLTDLQAHVILSYLRDRWLPESLRLLATQHYLDFDGSLCRPINTHPGEIRQLWQEWERQKSFWLQDATLHARAVLAEMMLTTLPALLTGKQTATEIMFPHGSLELVEAIYQGNPLADYYNETLAKIVEAYIKERLKHDPTARLRILEIGAGTGATTTRVLKKLQPYQFALQEYCYSDLSKAFLLHAEQAYGAHYPYMNYQIFNVEQPVAAQGIAAGTYDLVIATNVLHATRDIRQTLRNAKAALRSGGLLLINEITEHTIWSHLTFGLLEGWWRFDDPRLRIQGSACLSLQTWQMLLESEGFRSIDVPTAEIQIQEQHIIIAESNGVARQQHPTPVASIALHQETLKQPETRQSPTPHLKPGATTQEMLREKSTAYIKQLIANTLKFPTAKIHPDAPLEEYGIDSLLIIQLTTRLSQLFPQISSTVFFEYRTISALVEHLLQAHTATLMTLVGLSELSELSEPPIAEEKPTTQTSTQTIPASVAPTDKYPERSLAREATPVAESQHAPHVQDIAIIGLSGRYPGARNMQEFWQLLRNGSSSITEIPADRWDWQQYFAEARGKKGTSYTKWGGFLKDVDAFDPLFFHISPKEAEQMDPQERLFLEEAYASIEDAGYTPANLSAKGRVGVFVGVTNANYPSGASYWSIANRVSYLLDFHGPSLAVDTACSSSLTAIHLALESLYSGTSTCAIAGGVNLIVDPAHYIKLSELTMLSSGEQCRAFGDQADGFVDGEGVGAIVLKPLPQAIADGDHIYGVLKGSMLNAGGKTNGYTVPNPHAQGDLVRAALERAGINARTISYIEAHGTGTTLGDPIEITGLTRAFTPDTTDTQFCALGSVKSNIGHTESAAGIAGLSKVLLQLKYAQYAPSLHSQVLNPYINFNTTPFTVQQELAEWKRPLIKSDGQIREYPRRAGISSFGAGGANAHILVEEYIPAQQTLPSFSITSLNPAIIVLSAKSAQQLQEQAQRLLASIQEQAVTASDLAAIAYTLQVGREAMEERLALLVHSLADLQEKLQAFVSGKEDIADLYRGQVKQNQETITLFADDELQIAVKRWIEARKYTKIADLWARGLTFDWNYFYDQHKPGRISLPTYPFARERYWMSRDEMPAAGSSIAAVSHVSESSNQTQLPTNTELLVFEETWQEATAGLSATPGLWTPRTLVCFLSQPQSQQEITTALRVFAPNCTIIFLSQGLSFAQSSPNHYTLDHTLPSSYQEALQTLQNLYGHIDTIFYLFPLEDPSCRRDPASLLSLIQALPVTPTHTTTRLLWASSFSSDLEQATLEAWIGLERSLGLILPQLQLSGLLARTSEQEHSLPIARWAQWLWQALQMPKAESLLYTDTATPKYLRTQPVLLQPTTASLLRQGGTYLITGGLGGLGVLFATYLARMYSARILLLGRSSLDESRQAALASIQAAGGEVLYLQADVCNAIQLREALLQGKERFGPLHGVIHAAGLSGHETILQKSHASFRHTLAAKIQGTLLLDELLAQEPLDFTCYFSSSAAILGDFGAGDYAVGNRFLISYGSLREQWRQQGKRSGKTLVINWPLWREGGMRMDDAEQTQMYLASSGQRYLETAEGLRIFEQLLTQAGTQYLILAGQTDRITHFLGLTDDKPAPTHEGIHHTHHNGTGRQAYMKGWTVEQCLEWDLSTLIGQVLKLGRERLDQTANLTDFGFDSISLAEFARVLSQHYTLNITPALFFGYPTLRRLLHYFLSEHAAAIHTFYEEESTPVASITTPAAPAPAATLHPSHKIYEQSSESTLSEPIAIIGMSGRFPQARNIDEFWNTLSEGQDVISAPPVERFSQQKQNWRGGWIPGVREFDPAFFEISPREAEFMDPRQRLLLQESWNALEDAGYGSQQITNSKIAMFVGVESGDYQLLTGTQTPITSNHDGILAARLAYFLNLHGPVMSINTACSSGLVAAHQACLSLRNQECDTAIAAGVSLLLASETMEAMDHAGMLSEDGRCYAFDRRANGLVPGEAVAVVVLKRLSQAIADGDPIYALIKGSGINYDGKTNGITAPGLIAQTDLLQTIYDRYQINPEQISYIITHGTGTRLGDPIEIQALSDAFKKYTHREGYCALTSTKTNVGHTFAASGLVSLIALVQALRHNTIPASLHCEEENDFINWKQSPFYINKTARPWTPPLSQPALGAVSAFGVSGTNAHMVVERYDVERYDYASVTRHTNPHPVSLLLFSARTSEELIAKITAMLTFLQAHNAQDFDLTALSYTLMIGRQHFAQRCAMVVQDYEDALQALQRAAQMEAWPGILRGNVARDFSSQKALETFAQDLLVQCRSLHTNKQKYQENLHALADLYCQGYTLPWQELFTPETPERLHLPTYPFARNQYWIQVRENRTANNKPKDTSILESPIDLQGTSTFTLPSLIPASQIHNGEKSAVQPQTKPREIVLSTLTTDPIIPMPEATTRLEQGKTVLPPLGLTPQVQNEHPSQNTAQLSMEAPAMDMIETLQEDLALSLADILYMERNEIDLDRKFVELGLDSIIGVEWIKTINKQYTMSLTASRVYDYPTIREFSDFLARQISKQGKQPAAAAPPSRSAPPPEPAPLESEIKPSSRMIQSSNTSSAAWTSPSEKPQVQLLTGTEQSREAIAQPQEEILPARLGNPLFQTRYHCKWSYYAGSMGDGVASVELVTALGNHDLLGIFGSAGLRSEQVADHLQRIRARLAPDKIYGMCLLSNFHHPEEEQRLVDLFLKWQVPVIEAAAFSAVTEPLVYFRVKGLSQQAGRIIIPRRIIAKCSHLNVARLFLSPPPLEHVQRLLQAGLINAEEAQLSQQIPLADDLAVETDSGGHTDQGVAFALLPDVIALKAELQQHYGYQEEIMVGCGGGIGTPAAIVSAFALGADFVFTGSINQCTLESGAHPVIKDILSTVSLHDTTISIAGDMFEIGARAQVVRKNSRHALRANTLYQLYTHYKSLDDLSASIKRDLETNYFKRSLAEVWQLVCDYKRQRNPEQIEEANENAHLKMAMIFKWYFAHCSQITRDGDLSEADNFQIFCGPAMGAFNRWVAGTRYEQWQNRHVHEVAALLMNAAYEYAQSRPTALRVGKESQRPDAPPQSSNLAPTLTTSPQHTEAAIAIIGMSGKFPASKDLTEFWHNLAQGMDCISEIPAERWPIADYYDPDHEAPGKTFGRWMGALDDIDKFDPFFFRITPHEAELMDPQQRLFLEHCWSAIENAGIKPSGLSGTRCGVFAGCATGDYGKRVSQQELNGLAMMGETTSILAARISYLLNLKGPSMAIDTACSSSLVAIAEACNSLLLHNSDLALAGGVNVMAGPLPHILISKAGMMSKDGHCYTFDNRANGFVPGEGVGVILLKRLSDAIHDQDIIHGVIRGWGVNQDGKTNGITAPSSNSQRDLLQHEVYSRFGINPETITLLEAHGTGTKLGDPIEVEALVEAFQSFTDKKQYCALGSVKSNIGHLLAAAGIAGVMKVLLALQNSMLPPTINMKKLNEHISLTESPFYANTTLRPWQATPDSPRRAGVSSFGFSGTNAHLVIEEYLPTSVPTMSSQPHTKGNPLVFVLSARSEAQLQTYAKSMQAYIQQQKELDLQALIYTLQCGRDAMEYRLAFLAESREELLQRLQSFIMEKPDAGVRTGQTKKSQKTQLFEKDDDARSLLYTWFQRGKFKNILELWVEGVEIDWQSLYNEPKPRRLSLPTYPFARQRYWLESKAQLDTHTSTPPTPIQTRSVSSQPVLTSPVASVATSGKQHGISLPPLSDIMPGTQGPSHQPGPHITLAPLFSPTAQATNHQAAQQTQNGAHDRSISAHQPTPAVQHIQDELIEIVAECLYLDPKDVDLDSTFVDMGMDAIIASELVHAINKGYGASLPATILYEHPGIRELAEFLQQEQEPRAQSSAQMGPQNLIINPPASLAAHPLPSRMALLDELGLSLAEALFKEEGNIDVDASFVDMGMDSIVAVEWVRSINKKYGTSLLATAIYDFSSLRKLAESLYQEFTQRGYAYPHQSQAAIAKTTSPMEPQRPITPIVSPEHQPAIKPVIETPATLAPLQREPQQTQPKQSIKEATTGSNEAEAIAIVGISGRYPGASDLNHYWDNLAQGKNCVREIPRERWDSNRYYDPRPFQEGKINCKWLGALDDIEYFDPLFFNISPGEAEVIDPQQRLFLEEAYKAFEDAGYSPQSLNNLKCNVYLGIMGNEYGQMVSQRHSGVASTTGNSFAIAAARIPYFLNLKGAAIAIDTACSSSLVATHLACQALAHHETDMALIGGVTLYLAPESYLDMCAAGMLSPDGQCKTFDTNANGFVPGEGVGAVVLKRLRDAEADHDPIYGVIIGSGINQDGKTNGITAPNMSGQMELLREVYQQYHIDPETISYVETHGTGTKLGDPIELEALSRVFKEYTTKKQFCAIGSVKSNIGHTSAAAGVASLHKVLLCLQHQQLVPSIHFQTPNEHFDFANSPLYVNTETRPWTSSGDVPRRACISSFGYSGTNAHLIIEEYRSRTSSPQRIRQDHDLQHAILFTLSAQSEPQLLTYTRSLHNWIATHPDFSLKDLAYTLQVGRRAMDYRLAFVAHSREELLQTLADLLTKQPAYGIRMAQVKKGKHGRGLLEGDEQAQVRLRSWLNNKDLHHIADAWVTGLDVDWSQLYDDHQPYRLNLPTYPFARERYWLVEQNIGAASNHSAPIASSMAIHPLVQNNISNPTGQHFYSTFTGNEFFLADHVVKGVRTLPGVAYLEMARVAFVEAAGPLYKTQARLQLKNVVWPSALMVEDHPREVHIRLTLNHYPDVSYEIYSSKPENEQEQQILSQGLIVPNTERLTPSMLNIDTLKTQCKQDHLSSTECYSAFSSLGIEYGPGFQSIQDLFIGQGCALAKLSLPASVIGTQNDYLLHPSLLDAAFQASLGLHIGGHGHALSLPFALEDLEIQRPCTSTMWAWVRYRAENNATNLSATQHTLEPRIDIDLCDEVGALCLSLKGFLTRTLRDQKFLTSSQASEGVLMLQPHWQEQPVTGSTQTPDYTTRRVIFLEEDTVPSTSN</sequence>
<dbReference type="InterPro" id="IPR020806">
    <property type="entry name" value="PKS_PP-bd"/>
</dbReference>
<feature type="domain" description="Carrier" evidence="12">
    <location>
        <begin position="6440"/>
        <end position="6514"/>
    </location>
</feature>
<keyword evidence="3" id="KW-0596">Phosphopantetheine</keyword>
<dbReference type="EMBL" id="BIXY01000006">
    <property type="protein sequence ID" value="GCF07146.1"/>
    <property type="molecule type" value="Genomic_DNA"/>
</dbReference>
<dbReference type="InterPro" id="IPR014031">
    <property type="entry name" value="Ketoacyl_synth_C"/>
</dbReference>
<dbReference type="InterPro" id="IPR049552">
    <property type="entry name" value="PKS_DH_N"/>
</dbReference>
<proteinExistence type="predicted"/>
<dbReference type="GO" id="GO:0004312">
    <property type="term" value="F:fatty acid synthase activity"/>
    <property type="evidence" value="ECO:0007669"/>
    <property type="project" value="TreeGrafter"/>
</dbReference>
<evidence type="ECO:0000256" key="4">
    <source>
        <dbReference type="ARBA" id="ARBA00022490"/>
    </source>
</evidence>
<dbReference type="Pfam" id="PF22336">
    <property type="entry name" value="RhiE-like_linker"/>
    <property type="match status" value="3"/>
</dbReference>
<dbReference type="InterPro" id="IPR049489">
    <property type="entry name" value="FabD-like_helical_ins"/>
</dbReference>
<feature type="region of interest" description="Disordered" evidence="11">
    <location>
        <begin position="3119"/>
        <end position="3142"/>
    </location>
</feature>
<feature type="domain" description="Carrier" evidence="12">
    <location>
        <begin position="5113"/>
        <end position="5190"/>
    </location>
</feature>
<dbReference type="SUPFAM" id="SSF53901">
    <property type="entry name" value="Thiolase-like"/>
    <property type="match status" value="6"/>
</dbReference>
<evidence type="ECO:0000313" key="15">
    <source>
        <dbReference type="EMBL" id="GCF07146.1"/>
    </source>
</evidence>
<dbReference type="CDD" id="cd00833">
    <property type="entry name" value="PKS"/>
    <property type="match status" value="6"/>
</dbReference>
<feature type="compositionally biased region" description="Polar residues" evidence="11">
    <location>
        <begin position="6340"/>
        <end position="6373"/>
    </location>
</feature>
<dbReference type="InterPro" id="IPR036291">
    <property type="entry name" value="NAD(P)-bd_dom_sf"/>
</dbReference>
<evidence type="ECO:0000259" key="14">
    <source>
        <dbReference type="PROSITE" id="PS52019"/>
    </source>
</evidence>
<dbReference type="InterPro" id="IPR057326">
    <property type="entry name" value="KR_dom"/>
</dbReference>
<dbReference type="InterPro" id="IPR009081">
    <property type="entry name" value="PP-bd_ACP"/>
</dbReference>
<name>A0A5A5T7G5_9CHLR</name>
<dbReference type="InterPro" id="IPR054514">
    <property type="entry name" value="RhiE-like_linker"/>
</dbReference>
<dbReference type="SMART" id="SM01294">
    <property type="entry name" value="PKS_PP_betabranch"/>
    <property type="match status" value="7"/>
</dbReference>
<dbReference type="InterPro" id="IPR050091">
    <property type="entry name" value="PKS_NRPS_Biosynth_Enz"/>
</dbReference>
<feature type="active site" description="Proton donor; for dehydratase activity" evidence="9">
    <location>
        <position position="7515"/>
    </location>
</feature>
<evidence type="ECO:0000256" key="2">
    <source>
        <dbReference type="ARBA" id="ARBA00004792"/>
    </source>
</evidence>
<feature type="compositionally biased region" description="Polar residues" evidence="11">
    <location>
        <begin position="3124"/>
        <end position="3133"/>
    </location>
</feature>
<feature type="domain" description="Ketosynthase family 3 (KS3)" evidence="13">
    <location>
        <begin position="3163"/>
        <end position="3582"/>
    </location>
</feature>
<feature type="domain" description="Ketosynthase family 3 (KS3)" evidence="13">
    <location>
        <begin position="1394"/>
        <end position="1808"/>
    </location>
</feature>
<dbReference type="PROSITE" id="PS00012">
    <property type="entry name" value="PHOSPHOPANTETHEINE"/>
    <property type="match status" value="5"/>
</dbReference>
<feature type="compositionally biased region" description="Low complexity" evidence="11">
    <location>
        <begin position="1350"/>
        <end position="1365"/>
    </location>
</feature>
<dbReference type="Pfam" id="PF08242">
    <property type="entry name" value="Methyltransf_12"/>
    <property type="match status" value="2"/>
</dbReference>
<keyword evidence="16" id="KW-1185">Reference proteome</keyword>
<dbReference type="GO" id="GO:0004315">
    <property type="term" value="F:3-oxoacyl-[acyl-carrier-protein] synthase activity"/>
    <property type="evidence" value="ECO:0007669"/>
    <property type="project" value="InterPro"/>
</dbReference>
<evidence type="ECO:0000256" key="5">
    <source>
        <dbReference type="ARBA" id="ARBA00022553"/>
    </source>
</evidence>
<dbReference type="InterPro" id="IPR013217">
    <property type="entry name" value="Methyltransf_12"/>
</dbReference>
<dbReference type="Pfam" id="PF00550">
    <property type="entry name" value="PP-binding"/>
    <property type="match status" value="9"/>
</dbReference>
<dbReference type="PROSITE" id="PS00606">
    <property type="entry name" value="KS3_1"/>
    <property type="match status" value="4"/>
</dbReference>
<feature type="region of interest" description="Disordered" evidence="11">
    <location>
        <begin position="1349"/>
        <end position="1388"/>
    </location>
</feature>
<dbReference type="Gene3D" id="3.20.20.70">
    <property type="entry name" value="Aldolase class I"/>
    <property type="match status" value="1"/>
</dbReference>
<dbReference type="InterPro" id="IPR020841">
    <property type="entry name" value="PKS_Beta-ketoAc_synthase_dom"/>
</dbReference>
<dbReference type="SMART" id="SM00823">
    <property type="entry name" value="PKS_PP"/>
    <property type="match status" value="9"/>
</dbReference>
<dbReference type="InterPro" id="IPR013968">
    <property type="entry name" value="PKS_KR"/>
</dbReference>
<dbReference type="Proteomes" id="UP000322530">
    <property type="component" value="Unassembled WGS sequence"/>
</dbReference>
<dbReference type="InterPro" id="IPR036736">
    <property type="entry name" value="ACP-like_sf"/>
</dbReference>
<keyword evidence="7" id="KW-0677">Repeat</keyword>
<dbReference type="SUPFAM" id="SSF47336">
    <property type="entry name" value="ACP-like"/>
    <property type="match status" value="9"/>
</dbReference>
<dbReference type="InterPro" id="IPR014030">
    <property type="entry name" value="Ketoacyl_synth_N"/>
</dbReference>
<dbReference type="InterPro" id="IPR014179">
    <property type="entry name" value="PfaD-like_TIM-barrel"/>
</dbReference>
<dbReference type="PANTHER" id="PTHR43775">
    <property type="entry name" value="FATTY ACID SYNTHASE"/>
    <property type="match status" value="1"/>
</dbReference>
<evidence type="ECO:0000256" key="3">
    <source>
        <dbReference type="ARBA" id="ARBA00022450"/>
    </source>
</evidence>
<dbReference type="GO" id="GO:0005737">
    <property type="term" value="C:cytoplasm"/>
    <property type="evidence" value="ECO:0007669"/>
    <property type="project" value="UniProtKB-SubCell"/>
</dbReference>